<dbReference type="NCBIfam" id="TIGR03815">
    <property type="entry name" value="CpaE_hom_Actino"/>
    <property type="match status" value="1"/>
</dbReference>
<dbReference type="SUPFAM" id="SSF52540">
    <property type="entry name" value="P-loop containing nucleoside triphosphate hydrolases"/>
    <property type="match status" value="1"/>
</dbReference>
<proteinExistence type="predicted"/>
<sequence length="457" mass="47435">MDVQYRPLLVTADPLLLDDLLRLAAAASTEVSVAHTLDRALSPWARAPLVVVGADLRALLRSADPLPGRHVVVTRDPREAAADGNPPGGGDPPRVAAVPRPRVPPGRYPPGAPAEGSPPDGPDAAYRPGTPAERSSTDAPAEACRPGLAAEHPASGTRVAGDRPGVPVEDPGPDAAGQGPRRGFREARVLLLPRDEALLVDLLARASSPVRAPAPTVSVVGGRGGAGASLLAVAIALAGERAGRSTALLDADPFGCGSDVYLGCDRGPSPGPERWTGWGDLLHRRGRVRWRDLRAGLPGTSRVSVLTWTRGREPTGPLPVGAVRAVLSSARDGTDLVVADLPRSFDPATTVFLNRSDLVLVVVPADVPSVVAATRTVSRLREETRTVRLVVRGARGELSADVVSRTLKVDLGADLPSEPGLARSLAAGDVPARHPRSPLARFADRVVAGLPAPGKLR</sequence>
<dbReference type="InterPro" id="IPR022521">
    <property type="entry name" value="Rv3660c"/>
</dbReference>
<evidence type="ECO:0000259" key="2">
    <source>
        <dbReference type="Pfam" id="PF26563"/>
    </source>
</evidence>
<evidence type="ECO:0000256" key="1">
    <source>
        <dbReference type="SAM" id="MobiDB-lite"/>
    </source>
</evidence>
<feature type="compositionally biased region" description="Pro residues" evidence="1">
    <location>
        <begin position="101"/>
        <end position="112"/>
    </location>
</feature>
<gene>
    <name evidence="3" type="ORF">KGD83_00050</name>
</gene>
<dbReference type="InterPro" id="IPR050625">
    <property type="entry name" value="ParA/MinD_ATPase"/>
</dbReference>
<dbReference type="InterPro" id="IPR059050">
    <property type="entry name" value="Rv3660c_N"/>
</dbReference>
<dbReference type="PANTHER" id="PTHR43384">
    <property type="entry name" value="SEPTUM SITE-DETERMINING PROTEIN MIND HOMOLOG, CHLOROPLASTIC-RELATED"/>
    <property type="match status" value="1"/>
</dbReference>
<dbReference type="PANTHER" id="PTHR43384:SF11">
    <property type="entry name" value="SEPTUM SITE DETERMINING PROTEIN"/>
    <property type="match status" value="1"/>
</dbReference>
<feature type="region of interest" description="Disordered" evidence="1">
    <location>
        <begin position="74"/>
        <end position="182"/>
    </location>
</feature>
<feature type="domain" description="Rv3660c-like CheY-like N-terminal" evidence="2">
    <location>
        <begin position="10"/>
        <end position="79"/>
    </location>
</feature>
<accession>A0ABX8C819</accession>
<dbReference type="Pfam" id="PF26563">
    <property type="entry name" value="Rv3660c_N"/>
    <property type="match status" value="1"/>
</dbReference>
<dbReference type="InterPro" id="IPR027417">
    <property type="entry name" value="P-loop_NTPase"/>
</dbReference>
<organism evidence="3 4">
    <name type="scientific">Nocardiopsis akebiae</name>
    <dbReference type="NCBI Taxonomy" id="2831968"/>
    <lineage>
        <taxon>Bacteria</taxon>
        <taxon>Bacillati</taxon>
        <taxon>Actinomycetota</taxon>
        <taxon>Actinomycetes</taxon>
        <taxon>Streptosporangiales</taxon>
        <taxon>Nocardiopsidaceae</taxon>
        <taxon>Nocardiopsis</taxon>
    </lineage>
</organism>
<dbReference type="Proteomes" id="UP000678016">
    <property type="component" value="Chromosome"/>
</dbReference>
<keyword evidence="4" id="KW-1185">Reference proteome</keyword>
<name>A0ABX8C819_9ACTN</name>
<reference evidence="4" key="1">
    <citation type="submission" date="2021-05" db="EMBL/GenBank/DDBJ databases">
        <title>Direct Submission.</title>
        <authorList>
            <person name="Li K."/>
            <person name="Gao J."/>
        </authorList>
    </citation>
    <scope>NUCLEOTIDE SEQUENCE [LARGE SCALE GENOMIC DNA]</scope>
    <source>
        <strain evidence="4">HDS12</strain>
    </source>
</reference>
<protein>
    <recommendedName>
        <fullName evidence="2">Rv3660c-like CheY-like N-terminal domain-containing protein</fullName>
    </recommendedName>
</protein>
<evidence type="ECO:0000313" key="4">
    <source>
        <dbReference type="Proteomes" id="UP000678016"/>
    </source>
</evidence>
<dbReference type="EMBL" id="CP074132">
    <property type="protein sequence ID" value="QUX29053.1"/>
    <property type="molecule type" value="Genomic_DNA"/>
</dbReference>
<evidence type="ECO:0000313" key="3">
    <source>
        <dbReference type="EMBL" id="QUX29053.1"/>
    </source>
</evidence>
<dbReference type="RefSeq" id="WP_212641945.1">
    <property type="nucleotide sequence ID" value="NZ_CP074132.1"/>
</dbReference>
<dbReference type="Gene3D" id="3.40.50.300">
    <property type="entry name" value="P-loop containing nucleotide triphosphate hydrolases"/>
    <property type="match status" value="1"/>
</dbReference>